<reference evidence="2 3" key="1">
    <citation type="journal article" date="2014" name="Curr. Biol.">
        <title>The genome of the clonal raider ant Cerapachys biroi.</title>
        <authorList>
            <person name="Oxley P.R."/>
            <person name="Ji L."/>
            <person name="Fetter-Pruneda I."/>
            <person name="McKenzie S.K."/>
            <person name="Li C."/>
            <person name="Hu H."/>
            <person name="Zhang G."/>
            <person name="Kronauer D.J."/>
        </authorList>
    </citation>
    <scope>NUCLEOTIDE SEQUENCE [LARGE SCALE GENOMIC DNA]</scope>
</reference>
<protein>
    <submittedName>
        <fullName evidence="2">Uncharacterized protein</fullName>
    </submittedName>
</protein>
<accession>A0A026W3F4</accession>
<feature type="region of interest" description="Disordered" evidence="1">
    <location>
        <begin position="52"/>
        <end position="81"/>
    </location>
</feature>
<feature type="compositionally biased region" description="Basic and acidic residues" evidence="1">
    <location>
        <begin position="52"/>
        <end position="74"/>
    </location>
</feature>
<name>A0A026W3F4_OOCBI</name>
<evidence type="ECO:0000256" key="1">
    <source>
        <dbReference type="SAM" id="MobiDB-lite"/>
    </source>
</evidence>
<gene>
    <name evidence="2" type="ORF">X777_12124</name>
</gene>
<keyword evidence="3" id="KW-1185">Reference proteome</keyword>
<proteinExistence type="predicted"/>
<dbReference type="AlphaFoldDB" id="A0A026W3F4"/>
<dbReference type="Proteomes" id="UP000053097">
    <property type="component" value="Unassembled WGS sequence"/>
</dbReference>
<sequence length="151" mass="16866">MVNKRNHVTRSLSATTPLGPLKWLRAKILRVGRYRLRALSRVVTREEACGRQADARSRTQAVRRERGCESESRGRPRSRQGELNVRFNGLAETRPPLLLIGAGRGVPLVKTPFLARHAHDSDACEENLQNVQLCAIARAGNVIRQSVVSPR</sequence>
<dbReference type="EMBL" id="KK107503">
    <property type="protein sequence ID" value="EZA49579.1"/>
    <property type="molecule type" value="Genomic_DNA"/>
</dbReference>
<evidence type="ECO:0000313" key="3">
    <source>
        <dbReference type="Proteomes" id="UP000053097"/>
    </source>
</evidence>
<evidence type="ECO:0000313" key="2">
    <source>
        <dbReference type="EMBL" id="EZA49579.1"/>
    </source>
</evidence>
<organism evidence="2 3">
    <name type="scientific">Ooceraea biroi</name>
    <name type="common">Clonal raider ant</name>
    <name type="synonym">Cerapachys biroi</name>
    <dbReference type="NCBI Taxonomy" id="2015173"/>
    <lineage>
        <taxon>Eukaryota</taxon>
        <taxon>Metazoa</taxon>
        <taxon>Ecdysozoa</taxon>
        <taxon>Arthropoda</taxon>
        <taxon>Hexapoda</taxon>
        <taxon>Insecta</taxon>
        <taxon>Pterygota</taxon>
        <taxon>Neoptera</taxon>
        <taxon>Endopterygota</taxon>
        <taxon>Hymenoptera</taxon>
        <taxon>Apocrita</taxon>
        <taxon>Aculeata</taxon>
        <taxon>Formicoidea</taxon>
        <taxon>Formicidae</taxon>
        <taxon>Dorylinae</taxon>
        <taxon>Ooceraea</taxon>
    </lineage>
</organism>